<protein>
    <recommendedName>
        <fullName evidence="6">Golgi apparatus membrane protein TVP23 homolog</fullName>
    </recommendedName>
</protein>
<keyword evidence="3 6" id="KW-0812">Transmembrane</keyword>
<gene>
    <name evidence="7" type="ORF">TELCIR_12920</name>
</gene>
<keyword evidence="5 6" id="KW-0472">Membrane</keyword>
<dbReference type="GO" id="GO:0009306">
    <property type="term" value="P:protein secretion"/>
    <property type="evidence" value="ECO:0007669"/>
    <property type="project" value="TreeGrafter"/>
</dbReference>
<dbReference type="AlphaFoldDB" id="A0A2G9U6V7"/>
<keyword evidence="4 6" id="KW-1133">Transmembrane helix</keyword>
<comment type="subcellular location">
    <subcellularLocation>
        <location evidence="1 6">Membrane</location>
        <topology evidence="1 6">Multi-pass membrane protein</topology>
    </subcellularLocation>
</comment>
<evidence type="ECO:0000313" key="7">
    <source>
        <dbReference type="EMBL" id="PIO65412.1"/>
    </source>
</evidence>
<dbReference type="GO" id="GO:0016192">
    <property type="term" value="P:vesicle-mediated transport"/>
    <property type="evidence" value="ECO:0007669"/>
    <property type="project" value="TreeGrafter"/>
</dbReference>
<evidence type="ECO:0000256" key="4">
    <source>
        <dbReference type="ARBA" id="ARBA00022989"/>
    </source>
</evidence>
<keyword evidence="8" id="KW-1185">Reference proteome</keyword>
<dbReference type="InterPro" id="IPR008564">
    <property type="entry name" value="TVP23-like"/>
</dbReference>
<sequence length="142" mass="16517">MKYISENNLSFRVEVLSEAKAIGNFSDIDPSSRSVFSDGIRLTLLSMDFWTVKNITGRLLVGLRWWNFVDDNGNNHWKFESAKDQSRFPVMDRRAFWFGLVLGPLLWLFFVTMAFFTFKIAFATLGLCYQVSIQLSPTRFCF</sequence>
<evidence type="ECO:0000256" key="3">
    <source>
        <dbReference type="ARBA" id="ARBA00022692"/>
    </source>
</evidence>
<evidence type="ECO:0000256" key="2">
    <source>
        <dbReference type="ARBA" id="ARBA00005467"/>
    </source>
</evidence>
<dbReference type="PANTHER" id="PTHR13019">
    <property type="entry name" value="GOLGI APPARATUS MEMBRANE PROTEIN TVP23"/>
    <property type="match status" value="1"/>
</dbReference>
<reference evidence="7 8" key="1">
    <citation type="submission" date="2015-09" db="EMBL/GenBank/DDBJ databases">
        <title>Draft genome of the parasitic nematode Teladorsagia circumcincta isolate WARC Sus (inbred).</title>
        <authorList>
            <person name="Mitreva M."/>
        </authorList>
    </citation>
    <scope>NUCLEOTIDE SEQUENCE [LARGE SCALE GENOMIC DNA]</scope>
    <source>
        <strain evidence="7 8">S</strain>
    </source>
</reference>
<comment type="caution">
    <text evidence="6">Lacks conserved residue(s) required for the propagation of feature annotation.</text>
</comment>
<feature type="transmembrane region" description="Helical" evidence="6">
    <location>
        <begin position="95"/>
        <end position="118"/>
    </location>
</feature>
<dbReference type="OrthoDB" id="2151161at2759"/>
<evidence type="ECO:0000256" key="6">
    <source>
        <dbReference type="RuleBase" id="RU361206"/>
    </source>
</evidence>
<comment type="similarity">
    <text evidence="2 6">Belongs to the TVP23 family.</text>
</comment>
<evidence type="ECO:0000256" key="1">
    <source>
        <dbReference type="ARBA" id="ARBA00004141"/>
    </source>
</evidence>
<name>A0A2G9U6V7_TELCI</name>
<evidence type="ECO:0000256" key="5">
    <source>
        <dbReference type="ARBA" id="ARBA00023136"/>
    </source>
</evidence>
<dbReference type="PANTHER" id="PTHR13019:SF25">
    <property type="entry name" value="GOLGI APPARATUS MEMBRANE PROTEIN TVP23 HOMOLOG"/>
    <property type="match status" value="1"/>
</dbReference>
<evidence type="ECO:0000313" key="8">
    <source>
        <dbReference type="Proteomes" id="UP000230423"/>
    </source>
</evidence>
<dbReference type="GO" id="GO:0000139">
    <property type="term" value="C:Golgi membrane"/>
    <property type="evidence" value="ECO:0007669"/>
    <property type="project" value="TreeGrafter"/>
</dbReference>
<proteinExistence type="inferred from homology"/>
<organism evidence="7 8">
    <name type="scientific">Teladorsagia circumcincta</name>
    <name type="common">Brown stomach worm</name>
    <name type="synonym">Ostertagia circumcincta</name>
    <dbReference type="NCBI Taxonomy" id="45464"/>
    <lineage>
        <taxon>Eukaryota</taxon>
        <taxon>Metazoa</taxon>
        <taxon>Ecdysozoa</taxon>
        <taxon>Nematoda</taxon>
        <taxon>Chromadorea</taxon>
        <taxon>Rhabditida</taxon>
        <taxon>Rhabditina</taxon>
        <taxon>Rhabditomorpha</taxon>
        <taxon>Strongyloidea</taxon>
        <taxon>Trichostrongylidae</taxon>
        <taxon>Teladorsagia</taxon>
    </lineage>
</organism>
<dbReference type="Pfam" id="PF05832">
    <property type="entry name" value="DUF846"/>
    <property type="match status" value="1"/>
</dbReference>
<accession>A0A2G9U6V7</accession>
<dbReference type="Proteomes" id="UP000230423">
    <property type="component" value="Unassembled WGS sequence"/>
</dbReference>
<dbReference type="EMBL" id="KZ349038">
    <property type="protein sequence ID" value="PIO65412.1"/>
    <property type="molecule type" value="Genomic_DNA"/>
</dbReference>